<dbReference type="Proteomes" id="UP001556367">
    <property type="component" value="Unassembled WGS sequence"/>
</dbReference>
<comment type="cofactor">
    <cofactor evidence="1">
        <name>FAD</name>
        <dbReference type="ChEBI" id="CHEBI:57692"/>
    </cofactor>
</comment>
<feature type="domain" description="Glucose-methanol-choline oxidoreductase C-terminal" evidence="3">
    <location>
        <begin position="40"/>
        <end position="136"/>
    </location>
</feature>
<feature type="region of interest" description="Disordered" evidence="2">
    <location>
        <begin position="18"/>
        <end position="41"/>
    </location>
</feature>
<dbReference type="Pfam" id="PF05199">
    <property type="entry name" value="GMC_oxred_C"/>
    <property type="match status" value="1"/>
</dbReference>
<organism evidence="4 5">
    <name type="scientific">Hohenbuehelia grisea</name>
    <dbReference type="NCBI Taxonomy" id="104357"/>
    <lineage>
        <taxon>Eukaryota</taxon>
        <taxon>Fungi</taxon>
        <taxon>Dikarya</taxon>
        <taxon>Basidiomycota</taxon>
        <taxon>Agaricomycotina</taxon>
        <taxon>Agaricomycetes</taxon>
        <taxon>Agaricomycetidae</taxon>
        <taxon>Agaricales</taxon>
        <taxon>Pleurotineae</taxon>
        <taxon>Pleurotaceae</taxon>
        <taxon>Hohenbuehelia</taxon>
    </lineage>
</organism>
<evidence type="ECO:0000259" key="3">
    <source>
        <dbReference type="Pfam" id="PF05199"/>
    </source>
</evidence>
<accession>A0ABR3JSR8</accession>
<gene>
    <name evidence="4" type="ORF">HGRIS_013963</name>
</gene>
<evidence type="ECO:0000256" key="1">
    <source>
        <dbReference type="ARBA" id="ARBA00001974"/>
    </source>
</evidence>
<dbReference type="EMBL" id="JASNQZ010000003">
    <property type="protein sequence ID" value="KAL0958626.1"/>
    <property type="molecule type" value="Genomic_DNA"/>
</dbReference>
<sequence length="148" mass="16335">MLVQHQRTLVLCEASTPSTTSSTRLFPEAARTSPPRTLTPRQPSAYWSHRLEFLAHVAGTKLAWKMLTTQPTIFEGELEPGVNVDTDAKIEEWMCARVTGDNHATGSLSMLLKSLSKVVDTKLRIYGTRNVRVTGAIVDVLIGLAPLY</sequence>
<proteinExistence type="predicted"/>
<keyword evidence="5" id="KW-1185">Reference proteome</keyword>
<dbReference type="InterPro" id="IPR036188">
    <property type="entry name" value="FAD/NAD-bd_sf"/>
</dbReference>
<evidence type="ECO:0000256" key="2">
    <source>
        <dbReference type="SAM" id="MobiDB-lite"/>
    </source>
</evidence>
<evidence type="ECO:0000313" key="4">
    <source>
        <dbReference type="EMBL" id="KAL0958626.1"/>
    </source>
</evidence>
<comment type="caution">
    <text evidence="4">The sequence shown here is derived from an EMBL/GenBank/DDBJ whole genome shotgun (WGS) entry which is preliminary data.</text>
</comment>
<dbReference type="Gene3D" id="3.50.50.60">
    <property type="entry name" value="FAD/NAD(P)-binding domain"/>
    <property type="match status" value="1"/>
</dbReference>
<dbReference type="SUPFAM" id="SSF54373">
    <property type="entry name" value="FAD-linked reductases, C-terminal domain"/>
    <property type="match status" value="1"/>
</dbReference>
<evidence type="ECO:0000313" key="5">
    <source>
        <dbReference type="Proteomes" id="UP001556367"/>
    </source>
</evidence>
<name>A0ABR3JSR8_9AGAR</name>
<reference evidence="5" key="1">
    <citation type="submission" date="2024-06" db="EMBL/GenBank/DDBJ databases">
        <title>Multi-omics analyses provide insights into the biosynthesis of the anticancer antibiotic pleurotin in Hohenbuehelia grisea.</title>
        <authorList>
            <person name="Weaver J.A."/>
            <person name="Alberti F."/>
        </authorList>
    </citation>
    <scope>NUCLEOTIDE SEQUENCE [LARGE SCALE GENOMIC DNA]</scope>
    <source>
        <strain evidence="5">T-177</strain>
    </source>
</reference>
<protein>
    <recommendedName>
        <fullName evidence="3">Glucose-methanol-choline oxidoreductase C-terminal domain-containing protein</fullName>
    </recommendedName>
</protein>
<dbReference type="Gene3D" id="3.30.560.10">
    <property type="entry name" value="Glucose Oxidase, domain 3"/>
    <property type="match status" value="1"/>
</dbReference>
<dbReference type="InterPro" id="IPR007867">
    <property type="entry name" value="GMC_OxRtase_C"/>
</dbReference>